<evidence type="ECO:0000256" key="1">
    <source>
        <dbReference type="SAM" id="MobiDB-lite"/>
    </source>
</evidence>
<sequence>MAGPTSNTSHASFRSESDSLGHPRLTIRLPLRQLGNAKKSLSTSEPSSATDAMPVQNRATRKRLSVRCVERLSSPPPVAFRSMLKEEPPSTQRSSNPGGTLNGDAHYSMECKEEEQEAASSSNFSQVFPKATYPDHDNLSELRPSTTEGRVVQEKDNDMNFSLSPSGTTPDAGIGALIAYSAPQVSDASTMNISSEKLVACSSHLQQDRPGVAFWNLVNNRLPRHLLDAPSTAVQPAALPSNTCPDSSSVHQSTLLPLRNPTPPSPSCSKFSSGLSTSPPSGYLTPPPSLSPCGSPTRILPLTSFDNPSYGLASHLPNPSEEMHEVQLSQAMCEREMVVSNTHPVLSEGIMAIEAKEPQPTLKSHSPAGILQDEQAQGLKGDPSNVLGFVGTQGETIVELYLAAAGEHCLEQGQESNWNAVSEGKVVLDSDADRTDVFDFEVSLAAGGHDEHELIDDEDILFSHYDLVYPSD</sequence>
<organism evidence="2 3">
    <name type="scientific">Lentinula detonsa</name>
    <dbReference type="NCBI Taxonomy" id="2804962"/>
    <lineage>
        <taxon>Eukaryota</taxon>
        <taxon>Fungi</taxon>
        <taxon>Dikarya</taxon>
        <taxon>Basidiomycota</taxon>
        <taxon>Agaricomycotina</taxon>
        <taxon>Agaricomycetes</taxon>
        <taxon>Agaricomycetidae</taxon>
        <taxon>Agaricales</taxon>
        <taxon>Marasmiineae</taxon>
        <taxon>Omphalotaceae</taxon>
        <taxon>Lentinula</taxon>
    </lineage>
</organism>
<feature type="compositionally biased region" description="Polar residues" evidence="1">
    <location>
        <begin position="39"/>
        <end position="50"/>
    </location>
</feature>
<feature type="region of interest" description="Disordered" evidence="1">
    <location>
        <begin position="238"/>
        <end position="289"/>
    </location>
</feature>
<feature type="compositionally biased region" description="Polar residues" evidence="1">
    <location>
        <begin position="1"/>
        <end position="12"/>
    </location>
</feature>
<proteinExistence type="predicted"/>
<gene>
    <name evidence="2" type="ORF">DFH05DRAFT_1480681</name>
</gene>
<feature type="compositionally biased region" description="Polar residues" evidence="1">
    <location>
        <begin position="89"/>
        <end position="99"/>
    </location>
</feature>
<feature type="compositionally biased region" description="Polar residues" evidence="1">
    <location>
        <begin position="240"/>
        <end position="255"/>
    </location>
</feature>
<dbReference type="EMBL" id="JANVFU010000003">
    <property type="protein sequence ID" value="KAJ3747616.1"/>
    <property type="molecule type" value="Genomic_DNA"/>
</dbReference>
<comment type="caution">
    <text evidence="2">The sequence shown here is derived from an EMBL/GenBank/DDBJ whole genome shotgun (WGS) entry which is preliminary data.</text>
</comment>
<dbReference type="AlphaFoldDB" id="A0A9W8P5S8"/>
<accession>A0A9W8P5S8</accession>
<name>A0A9W8P5S8_9AGAR</name>
<protein>
    <submittedName>
        <fullName evidence="2">Uncharacterized protein</fullName>
    </submittedName>
</protein>
<feature type="region of interest" description="Disordered" evidence="1">
    <location>
        <begin position="1"/>
        <end position="105"/>
    </location>
</feature>
<evidence type="ECO:0000313" key="3">
    <source>
        <dbReference type="Proteomes" id="UP001142393"/>
    </source>
</evidence>
<feature type="compositionally biased region" description="Polar residues" evidence="1">
    <location>
        <begin position="267"/>
        <end position="280"/>
    </location>
</feature>
<keyword evidence="3" id="KW-1185">Reference proteome</keyword>
<evidence type="ECO:0000313" key="2">
    <source>
        <dbReference type="EMBL" id="KAJ3747616.1"/>
    </source>
</evidence>
<reference evidence="2 3" key="1">
    <citation type="journal article" date="2023" name="Proc. Natl. Acad. Sci. U.S.A.">
        <title>A global phylogenomic analysis of the shiitake genus Lentinula.</title>
        <authorList>
            <person name="Sierra-Patev S."/>
            <person name="Min B."/>
            <person name="Naranjo-Ortiz M."/>
            <person name="Looney B."/>
            <person name="Konkel Z."/>
            <person name="Slot J.C."/>
            <person name="Sakamoto Y."/>
            <person name="Steenwyk J.L."/>
            <person name="Rokas A."/>
            <person name="Carro J."/>
            <person name="Camarero S."/>
            <person name="Ferreira P."/>
            <person name="Molpeceres G."/>
            <person name="Ruiz-Duenas F.J."/>
            <person name="Serrano A."/>
            <person name="Henrissat B."/>
            <person name="Drula E."/>
            <person name="Hughes K.W."/>
            <person name="Mata J.L."/>
            <person name="Ishikawa N.K."/>
            <person name="Vargas-Isla R."/>
            <person name="Ushijima S."/>
            <person name="Smith C.A."/>
            <person name="Donoghue J."/>
            <person name="Ahrendt S."/>
            <person name="Andreopoulos W."/>
            <person name="He G."/>
            <person name="LaButti K."/>
            <person name="Lipzen A."/>
            <person name="Ng V."/>
            <person name="Riley R."/>
            <person name="Sandor L."/>
            <person name="Barry K."/>
            <person name="Martinez A.T."/>
            <person name="Xiao Y."/>
            <person name="Gibbons J.G."/>
            <person name="Terashima K."/>
            <person name="Grigoriev I.V."/>
            <person name="Hibbett D."/>
        </authorList>
    </citation>
    <scope>NUCLEOTIDE SEQUENCE [LARGE SCALE GENOMIC DNA]</scope>
    <source>
        <strain evidence="2 3">TFB7810</strain>
    </source>
</reference>
<dbReference type="Proteomes" id="UP001142393">
    <property type="component" value="Unassembled WGS sequence"/>
</dbReference>